<name>A0A075FPW3_9EURY</name>
<dbReference type="EMBL" id="KF900342">
    <property type="protein sequence ID" value="AIE91551.1"/>
    <property type="molecule type" value="Genomic_DNA"/>
</dbReference>
<dbReference type="Pfam" id="PF00364">
    <property type="entry name" value="Biotin_lipoyl"/>
    <property type="match status" value="1"/>
</dbReference>
<dbReference type="EC" id="6.4.1.4" evidence="4"/>
<dbReference type="SUPFAM" id="SSF51230">
    <property type="entry name" value="Single hybrid motif"/>
    <property type="match status" value="1"/>
</dbReference>
<dbReference type="CDD" id="cd06850">
    <property type="entry name" value="biotinyl_domain"/>
    <property type="match status" value="1"/>
</dbReference>
<dbReference type="InterPro" id="IPR001882">
    <property type="entry name" value="Biotin_BS"/>
</dbReference>
<dbReference type="GO" id="GO:0004485">
    <property type="term" value="F:methylcrotonoyl-CoA carboxylase activity"/>
    <property type="evidence" value="ECO:0007669"/>
    <property type="project" value="UniProtKB-EC"/>
</dbReference>
<comment type="cofactor">
    <cofactor evidence="1">
        <name>Co(2+)</name>
        <dbReference type="ChEBI" id="CHEBI:48828"/>
    </cofactor>
</comment>
<dbReference type="InterPro" id="IPR000089">
    <property type="entry name" value="Biotin_lipoyl"/>
</dbReference>
<dbReference type="PROSITE" id="PS00188">
    <property type="entry name" value="BIOTIN"/>
    <property type="match status" value="1"/>
</dbReference>
<dbReference type="PANTHER" id="PTHR45266">
    <property type="entry name" value="OXALOACETATE DECARBOXYLASE ALPHA CHAIN"/>
    <property type="match status" value="1"/>
</dbReference>
<keyword evidence="4" id="KW-0436">Ligase</keyword>
<evidence type="ECO:0000313" key="4">
    <source>
        <dbReference type="EMBL" id="AIE91551.1"/>
    </source>
</evidence>
<reference evidence="4" key="1">
    <citation type="journal article" date="2014" name="Genome Biol. Evol.">
        <title>Pangenome evidence for extensive interdomain horizontal transfer affecting lineage core and shell genes in uncultured planktonic thaumarchaeota and euryarchaeota.</title>
        <authorList>
            <person name="Deschamps P."/>
            <person name="Zivanovic Y."/>
            <person name="Moreira D."/>
            <person name="Rodriguez-Valera F."/>
            <person name="Lopez-Garcia P."/>
        </authorList>
    </citation>
    <scope>NUCLEOTIDE SEQUENCE</scope>
</reference>
<accession>A0A075FPW3</accession>
<dbReference type="FunFam" id="2.40.50.100:FF:000003">
    <property type="entry name" value="Acetyl-CoA carboxylase biotin carboxyl carrier protein"/>
    <property type="match status" value="1"/>
</dbReference>
<dbReference type="PROSITE" id="PS50968">
    <property type="entry name" value="BIOTINYL_LIPOYL"/>
    <property type="match status" value="1"/>
</dbReference>
<dbReference type="AlphaFoldDB" id="A0A075FPW3"/>
<dbReference type="InterPro" id="IPR011053">
    <property type="entry name" value="Single_hybrid_motif"/>
</dbReference>
<organism evidence="4">
    <name type="scientific">uncultured marine group II/III euryarchaeote AD1000_12_E11</name>
    <dbReference type="NCBI Taxonomy" id="1457726"/>
    <lineage>
        <taxon>Archaea</taxon>
        <taxon>Methanobacteriati</taxon>
        <taxon>Methanobacteriota</taxon>
        <taxon>environmental samples</taxon>
    </lineage>
</organism>
<protein>
    <submittedName>
        <fullName evidence="4">Methylcrotonoyl-CoA carboxylase</fullName>
        <ecNumber evidence="4">6.4.1.4</ecNumber>
    </submittedName>
</protein>
<evidence type="ECO:0000259" key="3">
    <source>
        <dbReference type="PROSITE" id="PS50968"/>
    </source>
</evidence>
<dbReference type="PANTHER" id="PTHR45266:SF3">
    <property type="entry name" value="OXALOACETATE DECARBOXYLASE ALPHA CHAIN"/>
    <property type="match status" value="1"/>
</dbReference>
<evidence type="ECO:0000256" key="1">
    <source>
        <dbReference type="ARBA" id="ARBA00001941"/>
    </source>
</evidence>
<sequence length="166" mass="18174">MDWSVGEDSRRYTAALNDSDGALILSSVQHDGMELDSPEISITRDDHHGRLRVEIAGTPRLAHVAKVGDAWWIHLDGRIHIVHAHEPGSAGTEPSEGSLSAPMPGTVLEIHVKEGQRVRKGQTLVVLEAMKMEHRIQAPKAGEVTNLHFSEGDRVDMGEILVQISD</sequence>
<dbReference type="Gene3D" id="2.40.50.100">
    <property type="match status" value="1"/>
</dbReference>
<dbReference type="InterPro" id="IPR050709">
    <property type="entry name" value="Biotin_Carboxyl_Carrier/Decarb"/>
</dbReference>
<evidence type="ECO:0000256" key="2">
    <source>
        <dbReference type="ARBA" id="ARBA00023267"/>
    </source>
</evidence>
<keyword evidence="2" id="KW-0092">Biotin</keyword>
<feature type="domain" description="Lipoyl-binding" evidence="3">
    <location>
        <begin position="90"/>
        <end position="165"/>
    </location>
</feature>
<proteinExistence type="predicted"/>